<keyword evidence="4" id="KW-1185">Reference proteome</keyword>
<accession>R2XS08</accession>
<evidence type="ECO:0000313" key="3">
    <source>
        <dbReference type="Proteomes" id="UP000013750"/>
    </source>
</evidence>
<dbReference type="Proteomes" id="UP000013750">
    <property type="component" value="Unassembled WGS sequence"/>
</dbReference>
<sequence length="59" mass="6885">MCKYCDGSIHEVENKDYVHVDITGRTIRIKAYPEGYEDGTCIYIRRKFCHECGRKLAAK</sequence>
<comment type="caution">
    <text evidence="1">The sequence shown here is derived from an EMBL/GenBank/DDBJ whole genome shotgun (WGS) entry which is preliminary data.</text>
</comment>
<dbReference type="HOGENOM" id="CLU_2953311_0_0_9"/>
<organism evidence="1 3">
    <name type="scientific">Enterococcus gilvus ATCC BAA-350</name>
    <dbReference type="NCBI Taxonomy" id="1158614"/>
    <lineage>
        <taxon>Bacteria</taxon>
        <taxon>Bacillati</taxon>
        <taxon>Bacillota</taxon>
        <taxon>Bacilli</taxon>
        <taxon>Lactobacillales</taxon>
        <taxon>Enterococcaceae</taxon>
        <taxon>Enterococcus</taxon>
    </lineage>
</organism>
<dbReference type="AlphaFoldDB" id="R2XS08"/>
<evidence type="ECO:0000313" key="1">
    <source>
        <dbReference type="EMBL" id="EOI57313.1"/>
    </source>
</evidence>
<proteinExistence type="predicted"/>
<protein>
    <submittedName>
        <fullName evidence="1">Uncharacterized protein</fullName>
    </submittedName>
</protein>
<name>R2XS08_9ENTE</name>
<reference evidence="1 3" key="1">
    <citation type="submission" date="2013-02" db="EMBL/GenBank/DDBJ databases">
        <title>The Genome Sequence of Enterococcus gilvus ATCC BAA-350.</title>
        <authorList>
            <consortium name="The Broad Institute Genome Sequencing Platform"/>
            <consortium name="The Broad Institute Genome Sequencing Center for Infectious Disease"/>
            <person name="Earl A.M."/>
            <person name="Gilmore M.S."/>
            <person name="Lebreton F."/>
            <person name="Walker B."/>
            <person name="Young S.K."/>
            <person name="Zeng Q."/>
            <person name="Gargeya S."/>
            <person name="Fitzgerald M."/>
            <person name="Haas B."/>
            <person name="Abouelleil A."/>
            <person name="Alvarado L."/>
            <person name="Arachchi H.M."/>
            <person name="Berlin A.M."/>
            <person name="Chapman S.B."/>
            <person name="Dewar J."/>
            <person name="Goldberg J."/>
            <person name="Griggs A."/>
            <person name="Gujja S."/>
            <person name="Hansen M."/>
            <person name="Howarth C."/>
            <person name="Imamovic A."/>
            <person name="Larimer J."/>
            <person name="McCowan C."/>
            <person name="Murphy C."/>
            <person name="Neiman D."/>
            <person name="Pearson M."/>
            <person name="Priest M."/>
            <person name="Roberts A."/>
            <person name="Saif S."/>
            <person name="Shea T."/>
            <person name="Sisk P."/>
            <person name="Sykes S."/>
            <person name="Wortman J."/>
            <person name="Nusbaum C."/>
            <person name="Birren B."/>
        </authorList>
    </citation>
    <scope>NUCLEOTIDE SEQUENCE [LARGE SCALE GENOMIC DNA]</scope>
    <source>
        <strain evidence="1 3">ATCC BAA-350</strain>
    </source>
</reference>
<dbReference type="EMBL" id="ASWH01000001">
    <property type="protein sequence ID" value="EOW83113.1"/>
    <property type="molecule type" value="Genomic_DNA"/>
</dbReference>
<dbReference type="Proteomes" id="UP000014160">
    <property type="component" value="Unassembled WGS sequence"/>
</dbReference>
<evidence type="ECO:0000313" key="4">
    <source>
        <dbReference type="Proteomes" id="UP000014160"/>
    </source>
</evidence>
<evidence type="ECO:0000313" key="2">
    <source>
        <dbReference type="EMBL" id="EOW83113.1"/>
    </source>
</evidence>
<dbReference type="EMBL" id="AJDQ01000006">
    <property type="protein sequence ID" value="EOI57313.1"/>
    <property type="molecule type" value="Genomic_DNA"/>
</dbReference>
<gene>
    <name evidence="2" type="ORF">I592_02440</name>
    <name evidence="1" type="ORF">UKC_01527</name>
</gene>
<reference evidence="2 4" key="2">
    <citation type="submission" date="2013-03" db="EMBL/GenBank/DDBJ databases">
        <title>The Genome Sequence of Enterococcus gilvus ATCC BAA-350 (PacBio/Illumina hybrid assembly).</title>
        <authorList>
            <consortium name="The Broad Institute Genomics Platform"/>
            <consortium name="The Broad Institute Genome Sequencing Center for Infectious Disease"/>
            <person name="Earl A."/>
            <person name="Russ C."/>
            <person name="Gilmore M."/>
            <person name="Surin D."/>
            <person name="Walker B."/>
            <person name="Young S."/>
            <person name="Zeng Q."/>
            <person name="Gargeya S."/>
            <person name="Fitzgerald M."/>
            <person name="Haas B."/>
            <person name="Abouelleil A."/>
            <person name="Allen A.W."/>
            <person name="Alvarado L."/>
            <person name="Arachchi H.M."/>
            <person name="Berlin A.M."/>
            <person name="Chapman S.B."/>
            <person name="Gainer-Dewar J."/>
            <person name="Goldberg J."/>
            <person name="Griggs A."/>
            <person name="Gujja S."/>
            <person name="Hansen M."/>
            <person name="Howarth C."/>
            <person name="Imamovic A."/>
            <person name="Ireland A."/>
            <person name="Larimer J."/>
            <person name="McCowan C."/>
            <person name="Murphy C."/>
            <person name="Pearson M."/>
            <person name="Poon T.W."/>
            <person name="Priest M."/>
            <person name="Roberts A."/>
            <person name="Saif S."/>
            <person name="Shea T."/>
            <person name="Sisk P."/>
            <person name="Sykes S."/>
            <person name="Wortman J."/>
            <person name="Nusbaum C."/>
            <person name="Birren B."/>
        </authorList>
    </citation>
    <scope>NUCLEOTIDE SEQUENCE [LARGE SCALE GENOMIC DNA]</scope>
    <source>
        <strain evidence="2 4">ATCC BAA-350</strain>
    </source>
</reference>